<comment type="subcellular location">
    <subcellularLocation>
        <location evidence="1">Membrane</location>
        <topology evidence="1">Multi-pass membrane protein</topology>
    </subcellularLocation>
</comment>
<keyword evidence="3 6" id="KW-1133">Transmembrane helix</keyword>
<evidence type="ECO:0000313" key="8">
    <source>
        <dbReference type="EMBL" id="PVH94399.1"/>
    </source>
</evidence>
<evidence type="ECO:0000256" key="2">
    <source>
        <dbReference type="ARBA" id="ARBA00022692"/>
    </source>
</evidence>
<dbReference type="GO" id="GO:0016020">
    <property type="term" value="C:membrane"/>
    <property type="evidence" value="ECO:0007669"/>
    <property type="project" value="UniProtKB-SubCell"/>
</dbReference>
<sequence length="294" mass="32488">MADFSQASSSLLACILTLAIAGYTSLGFRLYTRITRRAWGPDDWCMAYAAIPLIVQSISGILAAYFGIGKRIAGLSLSDLKNALLWWNIFAFCYPNSMVPIKLGISFQLYRVAAARKPYIYIIYGIMTVSSLTLVMGFVFQLIQCKPIAFNWDKSIPGGHCLNRMLYTTVSYVVCAINITTDCLYAFLPIPLLWNVQINRRKKISVGVLLGMGALASSAALIRLKYTVSLADTTDFTFNVVTLSCWAYAEPAIGYFAANVATLRPLFKTVLEDRPTDTPNPSAWSMSHFLAITS</sequence>
<dbReference type="PANTHER" id="PTHR33048">
    <property type="entry name" value="PTH11-LIKE INTEGRAL MEMBRANE PROTEIN (AFU_ORTHOLOGUE AFUA_5G11245)"/>
    <property type="match status" value="1"/>
</dbReference>
<dbReference type="Proteomes" id="UP000244855">
    <property type="component" value="Unassembled WGS sequence"/>
</dbReference>
<dbReference type="PANTHER" id="PTHR33048:SF31">
    <property type="entry name" value="INTEGRAL MEMBRANE PROTEIN"/>
    <property type="match status" value="1"/>
</dbReference>
<feature type="transmembrane region" description="Helical" evidence="6">
    <location>
        <begin position="236"/>
        <end position="258"/>
    </location>
</feature>
<proteinExistence type="inferred from homology"/>
<evidence type="ECO:0000313" key="9">
    <source>
        <dbReference type="Proteomes" id="UP000244855"/>
    </source>
</evidence>
<feature type="transmembrane region" description="Helical" evidence="6">
    <location>
        <begin position="86"/>
        <end position="107"/>
    </location>
</feature>
<evidence type="ECO:0000256" key="4">
    <source>
        <dbReference type="ARBA" id="ARBA00023136"/>
    </source>
</evidence>
<feature type="transmembrane region" description="Helical" evidence="6">
    <location>
        <begin position="206"/>
        <end position="224"/>
    </location>
</feature>
<keyword evidence="9" id="KW-1185">Reference proteome</keyword>
<dbReference type="AlphaFoldDB" id="A0A2V1DB41"/>
<dbReference type="STRING" id="97972.A0A2V1DB41"/>
<feature type="transmembrane region" description="Helical" evidence="6">
    <location>
        <begin position="170"/>
        <end position="194"/>
    </location>
</feature>
<accession>A0A2V1DB41</accession>
<organism evidence="8 9">
    <name type="scientific">Periconia macrospinosa</name>
    <dbReference type="NCBI Taxonomy" id="97972"/>
    <lineage>
        <taxon>Eukaryota</taxon>
        <taxon>Fungi</taxon>
        <taxon>Dikarya</taxon>
        <taxon>Ascomycota</taxon>
        <taxon>Pezizomycotina</taxon>
        <taxon>Dothideomycetes</taxon>
        <taxon>Pleosporomycetidae</taxon>
        <taxon>Pleosporales</taxon>
        <taxon>Massarineae</taxon>
        <taxon>Periconiaceae</taxon>
        <taxon>Periconia</taxon>
    </lineage>
</organism>
<evidence type="ECO:0000256" key="1">
    <source>
        <dbReference type="ARBA" id="ARBA00004141"/>
    </source>
</evidence>
<dbReference type="Pfam" id="PF20684">
    <property type="entry name" value="Fung_rhodopsin"/>
    <property type="match status" value="1"/>
</dbReference>
<keyword evidence="2 6" id="KW-0812">Transmembrane</keyword>
<gene>
    <name evidence="8" type="ORF">DM02DRAFT_676202</name>
</gene>
<evidence type="ECO:0000256" key="3">
    <source>
        <dbReference type="ARBA" id="ARBA00022989"/>
    </source>
</evidence>
<keyword evidence="4 6" id="KW-0472">Membrane</keyword>
<feature type="domain" description="Rhodopsin" evidence="7">
    <location>
        <begin position="28"/>
        <end position="268"/>
    </location>
</feature>
<dbReference type="EMBL" id="KZ805536">
    <property type="protein sequence ID" value="PVH94399.1"/>
    <property type="molecule type" value="Genomic_DNA"/>
</dbReference>
<evidence type="ECO:0000256" key="6">
    <source>
        <dbReference type="SAM" id="Phobius"/>
    </source>
</evidence>
<dbReference type="InterPro" id="IPR049326">
    <property type="entry name" value="Rhodopsin_dom_fungi"/>
</dbReference>
<feature type="transmembrane region" description="Helical" evidence="6">
    <location>
        <begin position="6"/>
        <end position="32"/>
    </location>
</feature>
<protein>
    <recommendedName>
        <fullName evidence="7">Rhodopsin domain-containing protein</fullName>
    </recommendedName>
</protein>
<evidence type="ECO:0000256" key="5">
    <source>
        <dbReference type="ARBA" id="ARBA00038359"/>
    </source>
</evidence>
<evidence type="ECO:0000259" key="7">
    <source>
        <dbReference type="Pfam" id="PF20684"/>
    </source>
</evidence>
<dbReference type="InterPro" id="IPR052337">
    <property type="entry name" value="SAT4-like"/>
</dbReference>
<feature type="transmembrane region" description="Helical" evidence="6">
    <location>
        <begin position="44"/>
        <end position="66"/>
    </location>
</feature>
<dbReference type="OrthoDB" id="3897607at2759"/>
<feature type="transmembrane region" description="Helical" evidence="6">
    <location>
        <begin position="119"/>
        <end position="143"/>
    </location>
</feature>
<reference evidence="8 9" key="1">
    <citation type="journal article" date="2018" name="Sci. Rep.">
        <title>Comparative genomics provides insights into the lifestyle and reveals functional heterogeneity of dark septate endophytic fungi.</title>
        <authorList>
            <person name="Knapp D.G."/>
            <person name="Nemeth J.B."/>
            <person name="Barry K."/>
            <person name="Hainaut M."/>
            <person name="Henrissat B."/>
            <person name="Johnson J."/>
            <person name="Kuo A."/>
            <person name="Lim J.H.P."/>
            <person name="Lipzen A."/>
            <person name="Nolan M."/>
            <person name="Ohm R.A."/>
            <person name="Tamas L."/>
            <person name="Grigoriev I.V."/>
            <person name="Spatafora J.W."/>
            <person name="Nagy L.G."/>
            <person name="Kovacs G.M."/>
        </authorList>
    </citation>
    <scope>NUCLEOTIDE SEQUENCE [LARGE SCALE GENOMIC DNA]</scope>
    <source>
        <strain evidence="8 9">DSE2036</strain>
    </source>
</reference>
<comment type="similarity">
    <text evidence="5">Belongs to the SAT4 family.</text>
</comment>
<name>A0A2V1DB41_9PLEO</name>